<dbReference type="InterPro" id="IPR001775">
    <property type="entry name" value="GspD/PilQ"/>
</dbReference>
<feature type="signal peptide" evidence="2">
    <location>
        <begin position="1"/>
        <end position="20"/>
    </location>
</feature>
<feature type="domain" description="Type II/III secretion system secretin-like" evidence="3">
    <location>
        <begin position="212"/>
        <end position="365"/>
    </location>
</feature>
<dbReference type="GO" id="GO:0009306">
    <property type="term" value="P:protein secretion"/>
    <property type="evidence" value="ECO:0007669"/>
    <property type="project" value="InterPro"/>
</dbReference>
<dbReference type="Proteomes" id="UP000287996">
    <property type="component" value="Unassembled WGS sequence"/>
</dbReference>
<accession>A0A432ZRH7</accession>
<dbReference type="PANTHER" id="PTHR30332:SF17">
    <property type="entry name" value="TYPE IV PILIATION SYSTEM PROTEIN DR_0774-RELATED"/>
    <property type="match status" value="1"/>
</dbReference>
<dbReference type="EMBL" id="PIQH01000004">
    <property type="protein sequence ID" value="RUO80499.1"/>
    <property type="molecule type" value="Genomic_DNA"/>
</dbReference>
<dbReference type="InterPro" id="IPR050810">
    <property type="entry name" value="Bact_Secretion_Sys_Channel"/>
</dbReference>
<protein>
    <submittedName>
        <fullName evidence="5">Uncharacterized protein</fullName>
    </submittedName>
</protein>
<sequence>MMRRVLFAAILFCCVTNTMANELLQRELSLTVGESRVLTMTSGADITVVDSTLINVVAITSNRLLVRALKPGTTAFFSAAPNHALTRWQVTINAAVAPQLTQQINALRQSEQHLAVKNQGELLVLTGQVSAAAMAVIESLEKRYPTLLNKASVLAPERQMIELNVQIIEVKRQQIDALGVQWQRIINGPLIAFGGQSSAGWQGQIDSQIQLMQERGVAKILANPVLTTQSGEKAGFLAGGEVPIPQIAEDGRTDVSYKPYGISLEIKPQLTPQGQIVSTINAEVSNLDPAVSVAGVPGLLTRKSQAVVTSESGERVMLSGLLSDDHGDTDERVPGLADIPAVGAAFTMRQQRRQQTELLVMVTAITVKDRQQQQQRLTTLTAERSQWQNDATCTGMEE</sequence>
<gene>
    <name evidence="5" type="ORF">CWI84_05430</name>
</gene>
<evidence type="ECO:0000259" key="4">
    <source>
        <dbReference type="Pfam" id="PF13629"/>
    </source>
</evidence>
<evidence type="ECO:0000259" key="3">
    <source>
        <dbReference type="Pfam" id="PF00263"/>
    </source>
</evidence>
<dbReference type="InterPro" id="IPR004846">
    <property type="entry name" value="T2SS/T3SS_dom"/>
</dbReference>
<dbReference type="Pfam" id="PF13629">
    <property type="entry name" value="T2SS-T3SS_pil_N"/>
    <property type="match status" value="1"/>
</dbReference>
<reference evidence="5 6" key="1">
    <citation type="journal article" date="2011" name="Front. Microbiol.">
        <title>Genomic signatures of strain selection and enhancement in Bacillus atrophaeus var. globigii, a historical biowarfare simulant.</title>
        <authorList>
            <person name="Gibbons H.S."/>
            <person name="Broomall S.M."/>
            <person name="McNew L.A."/>
            <person name="Daligault H."/>
            <person name="Chapman C."/>
            <person name="Bruce D."/>
            <person name="Karavis M."/>
            <person name="Krepps M."/>
            <person name="McGregor P.A."/>
            <person name="Hong C."/>
            <person name="Park K.H."/>
            <person name="Akmal A."/>
            <person name="Feldman A."/>
            <person name="Lin J.S."/>
            <person name="Chang W.E."/>
            <person name="Higgs B.W."/>
            <person name="Demirev P."/>
            <person name="Lindquist J."/>
            <person name="Liem A."/>
            <person name="Fochler E."/>
            <person name="Read T.D."/>
            <person name="Tapia R."/>
            <person name="Johnson S."/>
            <person name="Bishop-Lilly K.A."/>
            <person name="Detter C."/>
            <person name="Han C."/>
            <person name="Sozhamannan S."/>
            <person name="Rosenzweig C.N."/>
            <person name="Skowronski E.W."/>
        </authorList>
    </citation>
    <scope>NUCLEOTIDE SEQUENCE [LARGE SCALE GENOMIC DNA]</scope>
    <source>
        <strain evidence="5 6">CC-PW-9</strain>
    </source>
</reference>
<organism evidence="5 6">
    <name type="scientific">Idiomarina tyrosinivorans</name>
    <dbReference type="NCBI Taxonomy" id="1445662"/>
    <lineage>
        <taxon>Bacteria</taxon>
        <taxon>Pseudomonadati</taxon>
        <taxon>Pseudomonadota</taxon>
        <taxon>Gammaproteobacteria</taxon>
        <taxon>Alteromonadales</taxon>
        <taxon>Idiomarinaceae</taxon>
        <taxon>Idiomarina</taxon>
    </lineage>
</organism>
<dbReference type="OrthoDB" id="9775455at2"/>
<evidence type="ECO:0000313" key="5">
    <source>
        <dbReference type="EMBL" id="RUO80499.1"/>
    </source>
</evidence>
<evidence type="ECO:0000313" key="6">
    <source>
        <dbReference type="Proteomes" id="UP000287996"/>
    </source>
</evidence>
<dbReference type="RefSeq" id="WP_126841556.1">
    <property type="nucleotide sequence ID" value="NZ_PIQH01000004.1"/>
</dbReference>
<keyword evidence="2" id="KW-0732">Signal</keyword>
<feature type="domain" description="Pilus formation protein N-terminal" evidence="4">
    <location>
        <begin position="26"/>
        <end position="92"/>
    </location>
</feature>
<dbReference type="InterPro" id="IPR032789">
    <property type="entry name" value="T2SS-T3SS_pil_N"/>
</dbReference>
<dbReference type="AlphaFoldDB" id="A0A432ZRH7"/>
<keyword evidence="6" id="KW-1185">Reference proteome</keyword>
<comment type="caution">
    <text evidence="5">The sequence shown here is derived from an EMBL/GenBank/DDBJ whole genome shotgun (WGS) entry which is preliminary data.</text>
</comment>
<comment type="similarity">
    <text evidence="1">Belongs to the bacterial secretin family.</text>
</comment>
<dbReference type="PRINTS" id="PR00811">
    <property type="entry name" value="BCTERIALGSPD"/>
</dbReference>
<dbReference type="PANTHER" id="PTHR30332">
    <property type="entry name" value="PROBABLE GENERAL SECRETION PATHWAY PROTEIN D"/>
    <property type="match status" value="1"/>
</dbReference>
<dbReference type="Pfam" id="PF00263">
    <property type="entry name" value="Secretin"/>
    <property type="match status" value="1"/>
</dbReference>
<feature type="chain" id="PRO_5019106185" evidence="2">
    <location>
        <begin position="21"/>
        <end position="398"/>
    </location>
</feature>
<name>A0A432ZRH7_9GAMM</name>
<proteinExistence type="inferred from homology"/>
<evidence type="ECO:0000256" key="2">
    <source>
        <dbReference type="SAM" id="SignalP"/>
    </source>
</evidence>
<dbReference type="GO" id="GO:0015627">
    <property type="term" value="C:type II protein secretion system complex"/>
    <property type="evidence" value="ECO:0007669"/>
    <property type="project" value="TreeGrafter"/>
</dbReference>
<evidence type="ECO:0000256" key="1">
    <source>
        <dbReference type="RuleBase" id="RU004003"/>
    </source>
</evidence>